<proteinExistence type="predicted"/>
<sequence>MITETSAQDSVRAAAQIYNSAVASWAIAAAWELGALEELREHGKLDSSAFAAANDLDAASTYGMLRAMVAVGVLDRDGTVFAPAASFDEIYRTKSFFHWLSRGCSDLFTDMPAVLKNANRTGDFYNRDAAAISYACRDINAKCFDPAFWAAMEGLNGSFSVVADLGCGSGERLMQIAQRYPGVRCVGLDIAPAAIAAAESDRDKAGLTDRITFHQADVRAVDSLPELTEVDLLTCFMMGHDFWPRENCVATLRQLRERFPNVKKFLLGDATRTVGIPDSETPVFTLGFEVGHDMMGVYMPTMDEWDGVFAEAGWHLTKKHLIDALTASVVFELE</sequence>
<evidence type="ECO:0000259" key="4">
    <source>
        <dbReference type="Pfam" id="PF13649"/>
    </source>
</evidence>
<dbReference type="GO" id="GO:0032259">
    <property type="term" value="P:methylation"/>
    <property type="evidence" value="ECO:0007669"/>
    <property type="project" value="UniProtKB-KW"/>
</dbReference>
<dbReference type="Gene3D" id="1.10.10.10">
    <property type="entry name" value="Winged helix-like DNA-binding domain superfamily/Winged helix DNA-binding domain"/>
    <property type="match status" value="1"/>
</dbReference>
<dbReference type="Gene3D" id="3.40.50.150">
    <property type="entry name" value="Vaccinia Virus protein VP39"/>
    <property type="match status" value="1"/>
</dbReference>
<dbReference type="PANTHER" id="PTHR43712:SF2">
    <property type="entry name" value="O-METHYLTRANSFERASE CICE"/>
    <property type="match status" value="1"/>
</dbReference>
<dbReference type="InterPro" id="IPR036390">
    <property type="entry name" value="WH_DNA-bd_sf"/>
</dbReference>
<dbReference type="Pfam" id="PF13649">
    <property type="entry name" value="Methyltransf_25"/>
    <property type="match status" value="1"/>
</dbReference>
<evidence type="ECO:0000256" key="2">
    <source>
        <dbReference type="ARBA" id="ARBA00022679"/>
    </source>
</evidence>
<dbReference type="PANTHER" id="PTHR43712">
    <property type="entry name" value="PUTATIVE (AFU_ORTHOLOGUE AFUA_4G14580)-RELATED"/>
    <property type="match status" value="1"/>
</dbReference>
<reference evidence="5 6" key="1">
    <citation type="submission" date="2016-06" db="EMBL/GenBank/DDBJ databases">
        <authorList>
            <person name="Kjaerup R.B."/>
            <person name="Dalgaard T.S."/>
            <person name="Juul-Madsen H.R."/>
        </authorList>
    </citation>
    <scope>NUCLEOTIDE SEQUENCE [LARGE SCALE GENOMIC DNA]</scope>
    <source>
        <strain evidence="5 6">DSM 45097</strain>
    </source>
</reference>
<dbReference type="SUPFAM" id="SSF46785">
    <property type="entry name" value="Winged helix' DNA-binding domain"/>
    <property type="match status" value="1"/>
</dbReference>
<gene>
    <name evidence="5" type="ORF">GA0074704_1592</name>
</gene>
<dbReference type="InterPro" id="IPR041698">
    <property type="entry name" value="Methyltransf_25"/>
</dbReference>
<dbReference type="RefSeq" id="WP_088969898.1">
    <property type="nucleotide sequence ID" value="NZ_JBHLYF010000031.1"/>
</dbReference>
<protein>
    <submittedName>
        <fullName evidence="5">Methyltransferase domain-containing protein</fullName>
    </submittedName>
</protein>
<keyword evidence="3" id="KW-0949">S-adenosyl-L-methionine</keyword>
<organism evidence="5 6">
    <name type="scientific">Micromonospora siamensis</name>
    <dbReference type="NCBI Taxonomy" id="299152"/>
    <lineage>
        <taxon>Bacteria</taxon>
        <taxon>Bacillati</taxon>
        <taxon>Actinomycetota</taxon>
        <taxon>Actinomycetes</taxon>
        <taxon>Micromonosporales</taxon>
        <taxon>Micromonosporaceae</taxon>
        <taxon>Micromonospora</taxon>
    </lineage>
</organism>
<dbReference type="GO" id="GO:0008168">
    <property type="term" value="F:methyltransferase activity"/>
    <property type="evidence" value="ECO:0007669"/>
    <property type="project" value="UniProtKB-KW"/>
</dbReference>
<accession>A0A1C5HEH7</accession>
<feature type="domain" description="Methyltransferase" evidence="4">
    <location>
        <begin position="162"/>
        <end position="256"/>
    </location>
</feature>
<evidence type="ECO:0000313" key="6">
    <source>
        <dbReference type="Proteomes" id="UP000198210"/>
    </source>
</evidence>
<dbReference type="Proteomes" id="UP000198210">
    <property type="component" value="Chromosome I"/>
</dbReference>
<evidence type="ECO:0000256" key="3">
    <source>
        <dbReference type="ARBA" id="ARBA00022691"/>
    </source>
</evidence>
<name>A0A1C5HEH7_9ACTN</name>
<dbReference type="EMBL" id="LT607751">
    <property type="protein sequence ID" value="SCG44459.1"/>
    <property type="molecule type" value="Genomic_DNA"/>
</dbReference>
<evidence type="ECO:0000256" key="1">
    <source>
        <dbReference type="ARBA" id="ARBA00022603"/>
    </source>
</evidence>
<evidence type="ECO:0000313" key="5">
    <source>
        <dbReference type="EMBL" id="SCG44459.1"/>
    </source>
</evidence>
<keyword evidence="2 5" id="KW-0808">Transferase</keyword>
<dbReference type="CDD" id="cd02440">
    <property type="entry name" value="AdoMet_MTases"/>
    <property type="match status" value="1"/>
</dbReference>
<dbReference type="SUPFAM" id="SSF53335">
    <property type="entry name" value="S-adenosyl-L-methionine-dependent methyltransferases"/>
    <property type="match status" value="1"/>
</dbReference>
<keyword evidence="1 5" id="KW-0489">Methyltransferase</keyword>
<dbReference type="AlphaFoldDB" id="A0A1C5HEH7"/>
<dbReference type="InterPro" id="IPR029063">
    <property type="entry name" value="SAM-dependent_MTases_sf"/>
</dbReference>
<dbReference type="InterPro" id="IPR036388">
    <property type="entry name" value="WH-like_DNA-bd_sf"/>
</dbReference>
<keyword evidence="6" id="KW-1185">Reference proteome</keyword>